<evidence type="ECO:0000256" key="1">
    <source>
        <dbReference type="SAM" id="MobiDB-lite"/>
    </source>
</evidence>
<dbReference type="PANTHER" id="PTHR21068:SF49">
    <property type="entry name" value="SENESCENCE DOMAIN-CONTAINING PROTEIN"/>
    <property type="match status" value="1"/>
</dbReference>
<dbReference type="OrthoDB" id="1902436at2759"/>
<protein>
    <submittedName>
        <fullName evidence="2">Uncharacterized protein</fullName>
    </submittedName>
</protein>
<dbReference type="AlphaFoldDB" id="A0A438F561"/>
<name>A0A438F561_VITVI</name>
<organism evidence="2 4">
    <name type="scientific">Vitis vinifera</name>
    <name type="common">Grape</name>
    <dbReference type="NCBI Taxonomy" id="29760"/>
    <lineage>
        <taxon>Eukaryota</taxon>
        <taxon>Viridiplantae</taxon>
        <taxon>Streptophyta</taxon>
        <taxon>Embryophyta</taxon>
        <taxon>Tracheophyta</taxon>
        <taxon>Spermatophyta</taxon>
        <taxon>Magnoliopsida</taxon>
        <taxon>eudicotyledons</taxon>
        <taxon>Gunneridae</taxon>
        <taxon>Pentapetalae</taxon>
        <taxon>rosids</taxon>
        <taxon>Vitales</taxon>
        <taxon>Vitaceae</taxon>
        <taxon>Viteae</taxon>
        <taxon>Vitis</taxon>
    </lineage>
</organism>
<gene>
    <name evidence="3" type="ORF">CK203_001856</name>
    <name evidence="2" type="ORF">CK203_066928</name>
</gene>
<reference evidence="2 4" key="1">
    <citation type="journal article" date="2018" name="PLoS Genet.">
        <title>Population sequencing reveals clonal diversity and ancestral inbreeding in the grapevine cultivar Chardonnay.</title>
        <authorList>
            <person name="Roach M.J."/>
            <person name="Johnson D.L."/>
            <person name="Bohlmann J."/>
            <person name="van Vuuren H.J."/>
            <person name="Jones S.J."/>
            <person name="Pretorius I.S."/>
            <person name="Schmidt S.A."/>
            <person name="Borneman A.R."/>
        </authorList>
    </citation>
    <scope>NUCLEOTIDE SEQUENCE [LARGE SCALE GENOMIC DNA]</scope>
    <source>
        <strain evidence="4">cv. Chardonnay</strain>
        <strain evidence="2">I10V1</strain>
        <tissue evidence="2">Leaf</tissue>
    </source>
</reference>
<proteinExistence type="predicted"/>
<dbReference type="KEGG" id="vvi:104879924"/>
<comment type="caution">
    <text evidence="2">The sequence shown here is derived from an EMBL/GenBank/DDBJ whole genome shotgun (WGS) entry which is preliminary data.</text>
</comment>
<evidence type="ECO:0000313" key="3">
    <source>
        <dbReference type="EMBL" id="RVX21165.1"/>
    </source>
</evidence>
<evidence type="ECO:0000313" key="2">
    <source>
        <dbReference type="EMBL" id="RVW55135.1"/>
    </source>
</evidence>
<dbReference type="EMBL" id="QGNW01001119">
    <property type="protein sequence ID" value="RVW55135.1"/>
    <property type="molecule type" value="Genomic_DNA"/>
</dbReference>
<dbReference type="Proteomes" id="UP000288805">
    <property type="component" value="Unassembled WGS sequence"/>
</dbReference>
<accession>A0A438F561</accession>
<feature type="region of interest" description="Disordered" evidence="1">
    <location>
        <begin position="329"/>
        <end position="364"/>
    </location>
</feature>
<dbReference type="InterPro" id="IPR045036">
    <property type="entry name" value="Spartin-like"/>
</dbReference>
<evidence type="ECO:0000313" key="4">
    <source>
        <dbReference type="Proteomes" id="UP000288805"/>
    </source>
</evidence>
<dbReference type="EMBL" id="QGNW01000005">
    <property type="protein sequence ID" value="RVX21165.1"/>
    <property type="molecule type" value="Genomic_DNA"/>
</dbReference>
<dbReference type="Gramene" id="Vitis07g02251.t01">
    <property type="protein sequence ID" value="Vitis07g02251.t01.CDS"/>
    <property type="gene ID" value="Vitis07g02251"/>
</dbReference>
<feature type="compositionally biased region" description="Low complexity" evidence="1">
    <location>
        <begin position="1"/>
        <end position="15"/>
    </location>
</feature>
<sequence length="364" mass="40314">MASSSSRQPTSRMSSFLSRMPRPLNIPSGAAGRIQEYPMGTLMEVVRAEGAVLMLMEYENTHILRLLKRGNFVMKLMLHTISTIIVATCMVDNMHWPLARDAPVVRVASRSFLFALPGLLYALWFPPTSTESTVTLLADVFRQFSHYEDFKHVATDVGVSEDQLSFWLKARAQVQPILHARLQQYGHFIGLSPTAVGSQASELLRAVRMSDAAQLVMKAFPVGLLNPTHCDIHDLRPHIHNGRAAANGPESYPTIVVFTNIVEALQFIWVIATDQGHLLRAENRPGGVHPVGFKVWCLNRSGLACLLRVLIYAGELPVRPANHQTGIVERRENGNGTNPGPQPMAGIEMRQTEEGEASTSEHNQ</sequence>
<dbReference type="PANTHER" id="PTHR21068">
    <property type="entry name" value="SPARTIN"/>
    <property type="match status" value="1"/>
</dbReference>
<feature type="region of interest" description="Disordered" evidence="1">
    <location>
        <begin position="1"/>
        <end position="24"/>
    </location>
</feature>